<reference evidence="8" key="2">
    <citation type="submission" date="2020-09" db="EMBL/GenBank/DDBJ databases">
        <authorList>
            <person name="Sun Q."/>
            <person name="Kim S."/>
        </authorList>
    </citation>
    <scope>NUCLEOTIDE SEQUENCE</scope>
    <source>
        <strain evidence="8">KCTC 22169</strain>
    </source>
</reference>
<evidence type="ECO:0000256" key="1">
    <source>
        <dbReference type="ARBA" id="ARBA00001231"/>
    </source>
</evidence>
<dbReference type="GO" id="GO:0030203">
    <property type="term" value="P:glycosaminoglycan metabolic process"/>
    <property type="evidence" value="ECO:0007669"/>
    <property type="project" value="TreeGrafter"/>
</dbReference>
<dbReference type="Pfam" id="PF00728">
    <property type="entry name" value="Glyco_hydro_20"/>
    <property type="match status" value="1"/>
</dbReference>
<keyword evidence="9" id="KW-1185">Reference proteome</keyword>
<dbReference type="RefSeq" id="WP_189608919.1">
    <property type="nucleotide sequence ID" value="NZ_BMXR01000005.1"/>
</dbReference>
<gene>
    <name evidence="8" type="ORF">GCM10007392_24320</name>
</gene>
<dbReference type="Gene3D" id="3.20.20.80">
    <property type="entry name" value="Glycosidases"/>
    <property type="match status" value="1"/>
</dbReference>
<evidence type="ECO:0000256" key="3">
    <source>
        <dbReference type="ARBA" id="ARBA00012663"/>
    </source>
</evidence>
<accession>A0A918K9I5</accession>
<protein>
    <recommendedName>
        <fullName evidence="3">beta-N-acetylhexosaminidase</fullName>
        <ecNumber evidence="3">3.2.1.52</ecNumber>
    </recommendedName>
    <alternativeName>
        <fullName evidence="5">Beta-N-acetylhexosaminidase</fullName>
    </alternativeName>
</protein>
<evidence type="ECO:0000256" key="4">
    <source>
        <dbReference type="ARBA" id="ARBA00022801"/>
    </source>
</evidence>
<evidence type="ECO:0000313" key="9">
    <source>
        <dbReference type="Proteomes" id="UP000626148"/>
    </source>
</evidence>
<evidence type="ECO:0000313" key="8">
    <source>
        <dbReference type="EMBL" id="GGX55747.1"/>
    </source>
</evidence>
<keyword evidence="4" id="KW-0378">Hydrolase</keyword>
<dbReference type="InterPro" id="IPR017853">
    <property type="entry name" value="GH"/>
</dbReference>
<sequence length="622" mass="68536">MRLTAEVSVTRGDREYEATLTIAPTETGDFKASEVCMSLVHPMDPESVSGARLVERKGDWHRLALAVPWSGDAPLVLGFRGAGRLPKVTDQPYGVYLVTPDGCVEVDVAGSARREVCQGAPVSGDGLAFVPRPQRVEVDGAPLGCPAALHFSGDAWNTDWLLRLWERFDEVEAPRLDEAGLAVREERAPALSSAFELSVRGDGIFLQHRDRAGFQAGQAYLMQYLLQWPLAGSLPACELAGEPRFGYRGVHLDVVRHFFDAGTIRGWLDVLALFQFNRFHWHLTDDDGWRVESRVYPQINETANWRGHGLALPPQMGTGPSAYGGFYTVADVRDTVERARSLGIEIVPEMDVPGHARALLKALPELVEADDRSEYRSVQHHNDNVLNPAMEATHTVINTLLDEWCELFPGPLFHLGSDEVPEGAWLESPTAKAWADRSGESPANLHGAFMADLEKAVQAHGKTPAGWEEIRTGERVSPATWVFSWQGVEAGQAAAEAGHPVVMTPAQHCYFDLAVTEDADDPGYYWAGTVDLSDVWHYNPLEGLSDEAQGRIQGVQACLWTEIVTTPGEAEFMWFPRLLGLAEVAWGSNRDGGYVEFEHRAGQWMSILAHLGIQGRARSMGW</sequence>
<dbReference type="EC" id="3.2.1.52" evidence="3"/>
<comment type="catalytic activity">
    <reaction evidence="1">
        <text>Hydrolysis of terminal non-reducing N-acetyl-D-hexosamine residues in N-acetyl-beta-D-hexosaminides.</text>
        <dbReference type="EC" id="3.2.1.52"/>
    </reaction>
</comment>
<dbReference type="InterPro" id="IPR015883">
    <property type="entry name" value="Glyco_hydro_20_cat"/>
</dbReference>
<name>A0A918K9I5_9GAMM</name>
<dbReference type="GO" id="GO:0005975">
    <property type="term" value="P:carbohydrate metabolic process"/>
    <property type="evidence" value="ECO:0007669"/>
    <property type="project" value="InterPro"/>
</dbReference>
<dbReference type="PRINTS" id="PR00738">
    <property type="entry name" value="GLHYDRLASE20"/>
</dbReference>
<comment type="similarity">
    <text evidence="2">Belongs to the glycosyl hydrolase 20 family.</text>
</comment>
<evidence type="ECO:0000256" key="6">
    <source>
        <dbReference type="PIRSR" id="PIRSR625705-1"/>
    </source>
</evidence>
<dbReference type="PANTHER" id="PTHR22600:SF57">
    <property type="entry name" value="BETA-N-ACETYLHEXOSAMINIDASE"/>
    <property type="match status" value="1"/>
</dbReference>
<dbReference type="GO" id="GO:0004563">
    <property type="term" value="F:beta-N-acetylhexosaminidase activity"/>
    <property type="evidence" value="ECO:0007669"/>
    <property type="project" value="UniProtKB-EC"/>
</dbReference>
<dbReference type="CDD" id="cd06563">
    <property type="entry name" value="GH20_chitobiase-like"/>
    <property type="match status" value="1"/>
</dbReference>
<dbReference type="InterPro" id="IPR025705">
    <property type="entry name" value="Beta_hexosaminidase_sua/sub"/>
</dbReference>
<feature type="domain" description="Glycoside hydrolase family 20 catalytic" evidence="7">
    <location>
        <begin position="245"/>
        <end position="587"/>
    </location>
</feature>
<dbReference type="AlphaFoldDB" id="A0A918K9I5"/>
<evidence type="ECO:0000259" key="7">
    <source>
        <dbReference type="Pfam" id="PF00728"/>
    </source>
</evidence>
<comment type="caution">
    <text evidence="8">The sequence shown here is derived from an EMBL/GenBank/DDBJ whole genome shotgun (WGS) entry which is preliminary data.</text>
</comment>
<dbReference type="SUPFAM" id="SSF51445">
    <property type="entry name" value="(Trans)glycosidases"/>
    <property type="match status" value="1"/>
</dbReference>
<dbReference type="EMBL" id="BMXR01000005">
    <property type="protein sequence ID" value="GGX55747.1"/>
    <property type="molecule type" value="Genomic_DNA"/>
</dbReference>
<dbReference type="GO" id="GO:0016020">
    <property type="term" value="C:membrane"/>
    <property type="evidence" value="ECO:0007669"/>
    <property type="project" value="TreeGrafter"/>
</dbReference>
<proteinExistence type="inferred from homology"/>
<evidence type="ECO:0000256" key="2">
    <source>
        <dbReference type="ARBA" id="ARBA00006285"/>
    </source>
</evidence>
<dbReference type="Proteomes" id="UP000626148">
    <property type="component" value="Unassembled WGS sequence"/>
</dbReference>
<dbReference type="PANTHER" id="PTHR22600">
    <property type="entry name" value="BETA-HEXOSAMINIDASE"/>
    <property type="match status" value="1"/>
</dbReference>
<feature type="active site" description="Proton donor" evidence="6">
    <location>
        <position position="419"/>
    </location>
</feature>
<reference evidence="8" key="1">
    <citation type="journal article" date="2014" name="Int. J. Syst. Evol. Microbiol.">
        <title>Complete genome sequence of Corynebacterium casei LMG S-19264T (=DSM 44701T), isolated from a smear-ripened cheese.</title>
        <authorList>
            <consortium name="US DOE Joint Genome Institute (JGI-PGF)"/>
            <person name="Walter F."/>
            <person name="Albersmeier A."/>
            <person name="Kalinowski J."/>
            <person name="Ruckert C."/>
        </authorList>
    </citation>
    <scope>NUCLEOTIDE SEQUENCE</scope>
    <source>
        <strain evidence="8">KCTC 22169</strain>
    </source>
</reference>
<evidence type="ECO:0000256" key="5">
    <source>
        <dbReference type="ARBA" id="ARBA00030512"/>
    </source>
</evidence>
<organism evidence="8 9">
    <name type="scientific">Saccharospirillum salsuginis</name>
    <dbReference type="NCBI Taxonomy" id="418750"/>
    <lineage>
        <taxon>Bacteria</taxon>
        <taxon>Pseudomonadati</taxon>
        <taxon>Pseudomonadota</taxon>
        <taxon>Gammaproteobacteria</taxon>
        <taxon>Oceanospirillales</taxon>
        <taxon>Saccharospirillaceae</taxon>
        <taxon>Saccharospirillum</taxon>
    </lineage>
</organism>